<feature type="binding site" evidence="8">
    <location>
        <position position="61"/>
    </location>
    <ligand>
        <name>(R)-pantoate</name>
        <dbReference type="ChEBI" id="CHEBI:15980"/>
    </ligand>
</feature>
<dbReference type="InterPro" id="IPR004821">
    <property type="entry name" value="Cyt_trans-like"/>
</dbReference>
<dbReference type="Gene3D" id="3.40.50.620">
    <property type="entry name" value="HUPs"/>
    <property type="match status" value="1"/>
</dbReference>
<keyword evidence="4 8" id="KW-0566">Pantothenate biosynthesis</keyword>
<proteinExistence type="inferred from homology"/>
<evidence type="ECO:0000313" key="10">
    <source>
        <dbReference type="Proteomes" id="UP000199534"/>
    </source>
</evidence>
<keyword evidence="3 8" id="KW-0436">Ligase</keyword>
<dbReference type="GO" id="GO:0004592">
    <property type="term" value="F:pantoate-beta-alanine ligase activity"/>
    <property type="evidence" value="ECO:0007669"/>
    <property type="project" value="UniProtKB-UniRule"/>
</dbReference>
<organism evidence="9 10">
    <name type="scientific">Robiginitalea myxolifaciens</name>
    <dbReference type="NCBI Taxonomy" id="400055"/>
    <lineage>
        <taxon>Bacteria</taxon>
        <taxon>Pseudomonadati</taxon>
        <taxon>Bacteroidota</taxon>
        <taxon>Flavobacteriia</taxon>
        <taxon>Flavobacteriales</taxon>
        <taxon>Flavobacteriaceae</taxon>
        <taxon>Robiginitalea</taxon>
    </lineage>
</organism>
<evidence type="ECO:0000256" key="7">
    <source>
        <dbReference type="ARBA" id="ARBA00048258"/>
    </source>
</evidence>
<comment type="miscellaneous">
    <text evidence="8">The reaction proceeds by a bi uni uni bi ping pong mechanism.</text>
</comment>
<evidence type="ECO:0000256" key="2">
    <source>
        <dbReference type="ARBA" id="ARBA00009256"/>
    </source>
</evidence>
<evidence type="ECO:0000313" key="9">
    <source>
        <dbReference type="EMBL" id="SFR37994.1"/>
    </source>
</evidence>
<evidence type="ECO:0000256" key="5">
    <source>
        <dbReference type="ARBA" id="ARBA00022741"/>
    </source>
</evidence>
<feature type="active site" description="Proton donor" evidence="8">
    <location>
        <position position="37"/>
    </location>
</feature>
<dbReference type="GO" id="GO:0005524">
    <property type="term" value="F:ATP binding"/>
    <property type="evidence" value="ECO:0007669"/>
    <property type="project" value="UniProtKB-KW"/>
</dbReference>
<keyword evidence="5 8" id="KW-0547">Nucleotide-binding</keyword>
<comment type="similarity">
    <text evidence="2 8">Belongs to the pantothenate synthetase family.</text>
</comment>
<dbReference type="PANTHER" id="PTHR21299:SF1">
    <property type="entry name" value="PANTOATE--BETA-ALANINE LIGASE"/>
    <property type="match status" value="1"/>
</dbReference>
<dbReference type="UniPathway" id="UPA00028">
    <property type="reaction ID" value="UER00005"/>
</dbReference>
<dbReference type="NCBIfam" id="TIGR00125">
    <property type="entry name" value="cyt_tran_rel"/>
    <property type="match status" value="1"/>
</dbReference>
<dbReference type="Proteomes" id="UP000199534">
    <property type="component" value="Unassembled WGS sequence"/>
</dbReference>
<dbReference type="GO" id="GO:0005829">
    <property type="term" value="C:cytosol"/>
    <property type="evidence" value="ECO:0007669"/>
    <property type="project" value="TreeGrafter"/>
</dbReference>
<dbReference type="HAMAP" id="MF_00158">
    <property type="entry name" value="PanC"/>
    <property type="match status" value="1"/>
</dbReference>
<protein>
    <recommendedName>
        <fullName evidence="8">Pantothenate synthetase</fullName>
        <shortName evidence="8">PS</shortName>
        <ecNumber evidence="8">6.3.2.1</ecNumber>
    </recommendedName>
    <alternativeName>
        <fullName evidence="8">Pantoate--beta-alanine ligase</fullName>
    </alternativeName>
    <alternativeName>
        <fullName evidence="8">Pantoate-activating enzyme</fullName>
    </alternativeName>
</protein>
<feature type="binding site" evidence="8">
    <location>
        <begin position="30"/>
        <end position="37"/>
    </location>
    <ligand>
        <name>ATP</name>
        <dbReference type="ChEBI" id="CHEBI:30616"/>
    </ligand>
</feature>
<dbReference type="AlphaFoldDB" id="A0A1I6G725"/>
<dbReference type="InterPro" id="IPR042176">
    <property type="entry name" value="Pantoate_ligase_C"/>
</dbReference>
<feature type="binding site" evidence="8">
    <location>
        <begin position="149"/>
        <end position="152"/>
    </location>
    <ligand>
        <name>ATP</name>
        <dbReference type="ChEBI" id="CHEBI:30616"/>
    </ligand>
</feature>
<dbReference type="Pfam" id="PF02569">
    <property type="entry name" value="Pantoate_ligase"/>
    <property type="match status" value="1"/>
</dbReference>
<evidence type="ECO:0000256" key="3">
    <source>
        <dbReference type="ARBA" id="ARBA00022598"/>
    </source>
</evidence>
<dbReference type="EMBL" id="FOYQ01000001">
    <property type="protein sequence ID" value="SFR37994.1"/>
    <property type="molecule type" value="Genomic_DNA"/>
</dbReference>
<dbReference type="SUPFAM" id="SSF52374">
    <property type="entry name" value="Nucleotidylyl transferase"/>
    <property type="match status" value="1"/>
</dbReference>
<dbReference type="InterPro" id="IPR003721">
    <property type="entry name" value="Pantoate_ligase"/>
</dbReference>
<dbReference type="Gene3D" id="3.30.1300.10">
    <property type="entry name" value="Pantoate-beta-alanine ligase, C-terminal domain"/>
    <property type="match status" value="1"/>
</dbReference>
<dbReference type="OrthoDB" id="9773087at2"/>
<feature type="binding site" evidence="8">
    <location>
        <position position="155"/>
    </location>
    <ligand>
        <name>(R)-pantoate</name>
        <dbReference type="ChEBI" id="CHEBI:15980"/>
    </ligand>
</feature>
<accession>A0A1I6G725</accession>
<name>A0A1I6G725_9FLAO</name>
<comment type="pathway">
    <text evidence="1 8">Cofactor biosynthesis; (R)-pantothenate biosynthesis; (R)-pantothenate from (R)-pantoate and beta-alanine: step 1/1.</text>
</comment>
<dbReference type="GO" id="GO:0015940">
    <property type="term" value="P:pantothenate biosynthetic process"/>
    <property type="evidence" value="ECO:0007669"/>
    <property type="project" value="UniProtKB-UniRule"/>
</dbReference>
<feature type="binding site" evidence="8">
    <location>
        <position position="178"/>
    </location>
    <ligand>
        <name>ATP</name>
        <dbReference type="ChEBI" id="CHEBI:30616"/>
    </ligand>
</feature>
<dbReference type="EC" id="6.3.2.1" evidence="8"/>
<feature type="binding site" evidence="8">
    <location>
        <begin position="186"/>
        <end position="189"/>
    </location>
    <ligand>
        <name>ATP</name>
        <dbReference type="ChEBI" id="CHEBI:30616"/>
    </ligand>
</feature>
<reference evidence="9 10" key="1">
    <citation type="submission" date="2016-10" db="EMBL/GenBank/DDBJ databases">
        <authorList>
            <person name="de Groot N.N."/>
        </authorList>
    </citation>
    <scope>NUCLEOTIDE SEQUENCE [LARGE SCALE GENOMIC DNA]</scope>
    <source>
        <strain evidence="9 10">DSM 21019</strain>
    </source>
</reference>
<dbReference type="PANTHER" id="PTHR21299">
    <property type="entry name" value="CYTIDYLATE KINASE/PANTOATE-BETA-ALANINE LIGASE"/>
    <property type="match status" value="1"/>
</dbReference>
<dbReference type="STRING" id="400055.SAMN04490243_1337"/>
<comment type="subcellular location">
    <subcellularLocation>
        <location evidence="8">Cytoplasm</location>
    </subcellularLocation>
</comment>
<keyword evidence="8" id="KW-0963">Cytoplasm</keyword>
<evidence type="ECO:0000256" key="1">
    <source>
        <dbReference type="ARBA" id="ARBA00004990"/>
    </source>
</evidence>
<comment type="catalytic activity">
    <reaction evidence="7 8">
        <text>(R)-pantoate + beta-alanine + ATP = (R)-pantothenate + AMP + diphosphate + H(+)</text>
        <dbReference type="Rhea" id="RHEA:10912"/>
        <dbReference type="ChEBI" id="CHEBI:15378"/>
        <dbReference type="ChEBI" id="CHEBI:15980"/>
        <dbReference type="ChEBI" id="CHEBI:29032"/>
        <dbReference type="ChEBI" id="CHEBI:30616"/>
        <dbReference type="ChEBI" id="CHEBI:33019"/>
        <dbReference type="ChEBI" id="CHEBI:57966"/>
        <dbReference type="ChEBI" id="CHEBI:456215"/>
        <dbReference type="EC" id="6.3.2.1"/>
    </reaction>
</comment>
<dbReference type="CDD" id="cd00560">
    <property type="entry name" value="PanC"/>
    <property type="match status" value="1"/>
</dbReference>
<dbReference type="NCBIfam" id="TIGR00018">
    <property type="entry name" value="panC"/>
    <property type="match status" value="1"/>
</dbReference>
<evidence type="ECO:0000256" key="8">
    <source>
        <dbReference type="HAMAP-Rule" id="MF_00158"/>
    </source>
</evidence>
<comment type="function">
    <text evidence="8">Catalyzes the condensation of pantoate with beta-alanine in an ATP-dependent reaction via a pantoyl-adenylate intermediate.</text>
</comment>
<evidence type="ECO:0000256" key="4">
    <source>
        <dbReference type="ARBA" id="ARBA00022655"/>
    </source>
</evidence>
<feature type="binding site" evidence="8">
    <location>
        <position position="61"/>
    </location>
    <ligand>
        <name>beta-alanine</name>
        <dbReference type="ChEBI" id="CHEBI:57966"/>
    </ligand>
</feature>
<dbReference type="RefSeq" id="WP_092981669.1">
    <property type="nucleotide sequence ID" value="NZ_FOYQ01000001.1"/>
</dbReference>
<keyword evidence="6 8" id="KW-0067">ATP-binding</keyword>
<gene>
    <name evidence="8" type="primary">panC</name>
    <name evidence="9" type="ORF">SAMN04490243_1337</name>
</gene>
<comment type="subunit">
    <text evidence="8">Homodimer.</text>
</comment>
<dbReference type="InterPro" id="IPR014729">
    <property type="entry name" value="Rossmann-like_a/b/a_fold"/>
</dbReference>
<evidence type="ECO:0000256" key="6">
    <source>
        <dbReference type="ARBA" id="ARBA00022840"/>
    </source>
</evidence>
<sequence>MKVLTTRGEMRDLRDKTRADKLSMGLVPTMGALHSGHLELVSRALEDNDLVVVSIFVNPTQFDNPEDLEKYPRTLERDLELLRERSPKIVVFAPEVSEMYTEAIVSEPWDFEGLDKVMEGAYRDGHFEGVATIVSRLLLTVGPDRAYFGEKDYQQLQIIRQLVSNRNIPVEIVPCPIVREEDGLAMSSRNQRLTKRLRKEANFIYKCLIEAKSQFGMKNAIDIAENIRGQFAKHPDFKLEYVEIADAATLMPIKSGDDAAKYRIFIAAFLGGIRLIDNMPLN</sequence>
<keyword evidence="10" id="KW-1185">Reference proteome</keyword>